<dbReference type="Proteomes" id="UP000037432">
    <property type="component" value="Unassembled WGS sequence"/>
</dbReference>
<name>A0A0J7ZA26_STRVR</name>
<dbReference type="SMART" id="SM00530">
    <property type="entry name" value="HTH_XRE"/>
    <property type="match status" value="1"/>
</dbReference>
<dbReference type="SUPFAM" id="SSF47413">
    <property type="entry name" value="lambda repressor-like DNA-binding domains"/>
    <property type="match status" value="1"/>
</dbReference>
<dbReference type="Gene3D" id="1.10.260.40">
    <property type="entry name" value="lambda repressor-like DNA-binding domains"/>
    <property type="match status" value="1"/>
</dbReference>
<dbReference type="AlphaFoldDB" id="A0A0J7ZA26"/>
<protein>
    <recommendedName>
        <fullName evidence="1">HTH cro/C1-type domain-containing protein</fullName>
    </recommendedName>
</protein>
<dbReference type="InterPro" id="IPR003593">
    <property type="entry name" value="AAA+_ATPase"/>
</dbReference>
<dbReference type="InterPro" id="IPR027417">
    <property type="entry name" value="P-loop_NTPase"/>
</dbReference>
<proteinExistence type="predicted"/>
<dbReference type="Pfam" id="PF13481">
    <property type="entry name" value="AAA_25"/>
    <property type="match status" value="1"/>
</dbReference>
<dbReference type="InterPro" id="IPR010982">
    <property type="entry name" value="Lambda_DNA-bd_dom_sf"/>
</dbReference>
<evidence type="ECO:0000259" key="1">
    <source>
        <dbReference type="PROSITE" id="PS50943"/>
    </source>
</evidence>
<dbReference type="GO" id="GO:0003677">
    <property type="term" value="F:DNA binding"/>
    <property type="evidence" value="ECO:0007669"/>
    <property type="project" value="InterPro"/>
</dbReference>
<dbReference type="PATRIC" id="fig|1938.3.peg.2682"/>
<organism evidence="2 3">
    <name type="scientific">Streptomyces viridochromogenes</name>
    <dbReference type="NCBI Taxonomy" id="1938"/>
    <lineage>
        <taxon>Bacteria</taxon>
        <taxon>Bacillati</taxon>
        <taxon>Actinomycetota</taxon>
        <taxon>Actinomycetes</taxon>
        <taxon>Kitasatosporales</taxon>
        <taxon>Streptomycetaceae</taxon>
        <taxon>Streptomyces</taxon>
    </lineage>
</organism>
<dbReference type="Pfam" id="PF01381">
    <property type="entry name" value="HTH_3"/>
    <property type="match status" value="1"/>
</dbReference>
<dbReference type="Gene3D" id="3.40.50.300">
    <property type="entry name" value="P-loop containing nucleotide triphosphate hydrolases"/>
    <property type="match status" value="1"/>
</dbReference>
<dbReference type="EMBL" id="LFNT01000023">
    <property type="protein sequence ID" value="KMS72991.1"/>
    <property type="molecule type" value="Genomic_DNA"/>
</dbReference>
<evidence type="ECO:0000313" key="3">
    <source>
        <dbReference type="Proteomes" id="UP000037432"/>
    </source>
</evidence>
<dbReference type="SMART" id="SM00382">
    <property type="entry name" value="AAA"/>
    <property type="match status" value="1"/>
</dbReference>
<dbReference type="PROSITE" id="PS50943">
    <property type="entry name" value="HTH_CROC1"/>
    <property type="match status" value="1"/>
</dbReference>
<dbReference type="InterPro" id="IPR001387">
    <property type="entry name" value="Cro/C1-type_HTH"/>
</dbReference>
<dbReference type="SUPFAM" id="SSF52540">
    <property type="entry name" value="P-loop containing nucleoside triphosphate hydrolases"/>
    <property type="match status" value="1"/>
</dbReference>
<sequence>MYSLLNEMLLNLRQRNGWTQEELSELSGVSVRTIRNLETGKVSHPRRASLRLLSSVLDPEGRQAFLMKQLTHAGLAAPWNGTKSPQNALVGRDEDLRFLSGVIRERRLVVLVGPGGVGKTRLAMALAESATDGPVNGVSVIDLGSLPAEGDEPRQSYERVSAAVTKERLHPSHLVVLDNAEHLAPSVTRLSRRLLSDHPGLRLIITSRLRLAMDAACTWEVTPLRTDSSCARGGLPPAVELVLQRTRTSYPGLADTMDPAQVQRLCQLLDGIPRYLEIAAERLRSVSLEDLLALLENDAKLEVLRSVDGSLLPHQRDIVRSVEWSLALLDPALRSFLSRLASISGEFSLQDIERFPSSASSAPPAPFPPLDIVQMLAQLADHSLVQVVRGDVYRYRVLSCVRSVVLSAAEHAIPVDA</sequence>
<feature type="domain" description="HTH cro/C1-type" evidence="1">
    <location>
        <begin position="9"/>
        <end position="58"/>
    </location>
</feature>
<evidence type="ECO:0000313" key="2">
    <source>
        <dbReference type="EMBL" id="KMS72991.1"/>
    </source>
</evidence>
<accession>A0A0J7ZA26</accession>
<dbReference type="CDD" id="cd00093">
    <property type="entry name" value="HTH_XRE"/>
    <property type="match status" value="1"/>
</dbReference>
<comment type="caution">
    <text evidence="2">The sequence shown here is derived from an EMBL/GenBank/DDBJ whole genome shotgun (WGS) entry which is preliminary data.</text>
</comment>
<reference evidence="2 3" key="1">
    <citation type="submission" date="2015-06" db="EMBL/GenBank/DDBJ databases">
        <authorList>
            <person name="Ju K.-S."/>
            <person name="Doroghazi J.R."/>
            <person name="Metcalf W.W."/>
        </authorList>
    </citation>
    <scope>NUCLEOTIDE SEQUENCE [LARGE SCALE GENOMIC DNA]</scope>
    <source>
        <strain evidence="2 3">NRRL 3414</strain>
    </source>
</reference>
<dbReference type="PANTHER" id="PTHR47691">
    <property type="entry name" value="REGULATOR-RELATED"/>
    <property type="match status" value="1"/>
</dbReference>
<dbReference type="PANTHER" id="PTHR47691:SF3">
    <property type="entry name" value="HTH-TYPE TRANSCRIPTIONAL REGULATOR RV0890C-RELATED"/>
    <property type="match status" value="1"/>
</dbReference>
<gene>
    <name evidence="2" type="ORF">ACM01_21055</name>
</gene>